<evidence type="ECO:0000313" key="5">
    <source>
        <dbReference type="Proteomes" id="UP000230292"/>
    </source>
</evidence>
<dbReference type="InterPro" id="IPR029056">
    <property type="entry name" value="Ribokinase-like"/>
</dbReference>
<evidence type="ECO:0000256" key="1">
    <source>
        <dbReference type="ARBA" id="ARBA00022679"/>
    </source>
</evidence>
<dbReference type="GO" id="GO:0016301">
    <property type="term" value="F:kinase activity"/>
    <property type="evidence" value="ECO:0007669"/>
    <property type="project" value="UniProtKB-KW"/>
</dbReference>
<feature type="domain" description="Carbohydrate kinase PfkB" evidence="3">
    <location>
        <begin position="32"/>
        <end position="290"/>
    </location>
</feature>
<evidence type="ECO:0000313" key="4">
    <source>
        <dbReference type="EMBL" id="PIW36730.1"/>
    </source>
</evidence>
<reference evidence="4 5" key="1">
    <citation type="submission" date="2017-09" db="EMBL/GenBank/DDBJ databases">
        <title>Depth-based differentiation of microbial function through sediment-hosted aquifers and enrichment of novel symbionts in the deep terrestrial subsurface.</title>
        <authorList>
            <person name="Probst A.J."/>
            <person name="Ladd B."/>
            <person name="Jarett J.K."/>
            <person name="Geller-Mcgrath D.E."/>
            <person name="Sieber C.M."/>
            <person name="Emerson J.B."/>
            <person name="Anantharaman K."/>
            <person name="Thomas B.C."/>
            <person name="Malmstrom R."/>
            <person name="Stieglmeier M."/>
            <person name="Klingl A."/>
            <person name="Woyke T."/>
            <person name="Ryan C.M."/>
            <person name="Banfield J.F."/>
        </authorList>
    </citation>
    <scope>NUCLEOTIDE SEQUENCE [LARGE SCALE GENOMIC DNA]</scope>
    <source>
        <strain evidence="4">CG15_BIG_FIL_POST_REV_8_21_14_020_45_12</strain>
    </source>
</reference>
<proteinExistence type="predicted"/>
<keyword evidence="1" id="KW-0808">Transferase</keyword>
<comment type="caution">
    <text evidence="4">The sequence shown here is derived from an EMBL/GenBank/DDBJ whole genome shotgun (WGS) entry which is preliminary data.</text>
</comment>
<accession>A0A2M7H3C1</accession>
<dbReference type="InterPro" id="IPR002173">
    <property type="entry name" value="Carboh/pur_kinase_PfkB_CS"/>
</dbReference>
<organism evidence="4 5">
    <name type="scientific">Candidatus Kerfeldbacteria bacterium CG15_BIG_FIL_POST_REV_8_21_14_020_45_12</name>
    <dbReference type="NCBI Taxonomy" id="2014247"/>
    <lineage>
        <taxon>Bacteria</taxon>
        <taxon>Candidatus Kerfeldiibacteriota</taxon>
    </lineage>
</organism>
<name>A0A2M7H3C1_9BACT</name>
<dbReference type="PROSITE" id="PS00583">
    <property type="entry name" value="PFKB_KINASES_1"/>
    <property type="match status" value="1"/>
</dbReference>
<dbReference type="PANTHER" id="PTHR10584:SF166">
    <property type="entry name" value="RIBOKINASE"/>
    <property type="match status" value="1"/>
</dbReference>
<dbReference type="PROSITE" id="PS00584">
    <property type="entry name" value="PFKB_KINASES_2"/>
    <property type="match status" value="1"/>
</dbReference>
<dbReference type="Gene3D" id="3.40.1190.20">
    <property type="match status" value="1"/>
</dbReference>
<protein>
    <submittedName>
        <fullName evidence="4">Carbohydrate kinase family protein</fullName>
    </submittedName>
</protein>
<dbReference type="Pfam" id="PF00294">
    <property type="entry name" value="PfkB"/>
    <property type="match status" value="1"/>
</dbReference>
<dbReference type="AlphaFoldDB" id="A0A2M7H3C1"/>
<evidence type="ECO:0000256" key="2">
    <source>
        <dbReference type="ARBA" id="ARBA00022777"/>
    </source>
</evidence>
<sequence length="314" mass="33981">MNVVLTGSLAIDRIMDFPGLFAEHILPNKIHQLSVSFNIERLEEKRGGTAGNIAYSLALLGRQPVIVASAGNDFTNYLDYIKNLGLSVAGIEIQDKTTTASAYITTDTTNNQITAFYMGAMAAETTATVADFSDDTIFVLSAGNKFDMLRYATESKALGRRYIFDPGQTLPFLESDEIKTLIDGAYILIVNDYELEMILTRTKLTEAEVAEMVEIMITTLGANGSKIVQSGKVVEIPVCPVLDQKDPTGAGDAYRAGLIAGLMAGLDLTQCGRLGSTAAAYAIEQYGTQEHTYTSQEFASRYEQAFAEPCPVVS</sequence>
<gene>
    <name evidence="4" type="ORF">COW24_03535</name>
</gene>
<dbReference type="Proteomes" id="UP000230292">
    <property type="component" value="Unassembled WGS sequence"/>
</dbReference>
<dbReference type="CDD" id="cd01942">
    <property type="entry name" value="ribokinase_group_A"/>
    <property type="match status" value="1"/>
</dbReference>
<dbReference type="InterPro" id="IPR011611">
    <property type="entry name" value="PfkB_dom"/>
</dbReference>
<dbReference type="EMBL" id="PFGC01000041">
    <property type="protein sequence ID" value="PIW36730.1"/>
    <property type="molecule type" value="Genomic_DNA"/>
</dbReference>
<evidence type="ECO:0000259" key="3">
    <source>
        <dbReference type="Pfam" id="PF00294"/>
    </source>
</evidence>
<dbReference type="SUPFAM" id="SSF53613">
    <property type="entry name" value="Ribokinase-like"/>
    <property type="match status" value="1"/>
</dbReference>
<dbReference type="PANTHER" id="PTHR10584">
    <property type="entry name" value="SUGAR KINASE"/>
    <property type="match status" value="1"/>
</dbReference>
<keyword evidence="2 4" id="KW-0418">Kinase</keyword>